<accession>A0A848MKD0</accession>
<name>A0A848MKD0_9GAMM</name>
<dbReference type="EMBL" id="JAADJU010000006">
    <property type="protein sequence ID" value="NMP27733.1"/>
    <property type="molecule type" value="Genomic_DNA"/>
</dbReference>
<reference evidence="3 4" key="1">
    <citation type="submission" date="2020-01" db="EMBL/GenBank/DDBJ databases">
        <authorList>
            <person name="Lee S.D."/>
        </authorList>
    </citation>
    <scope>NUCLEOTIDE SEQUENCE [LARGE SCALE GENOMIC DNA]</scope>
    <source>
        <strain evidence="3 4">SAP-1</strain>
    </source>
</reference>
<evidence type="ECO:0000259" key="2">
    <source>
        <dbReference type="Pfam" id="PF20178"/>
    </source>
</evidence>
<evidence type="ECO:0000313" key="3">
    <source>
        <dbReference type="EMBL" id="NMP27733.1"/>
    </source>
</evidence>
<dbReference type="Pfam" id="PF20178">
    <property type="entry name" value="ToxA_N"/>
    <property type="match status" value="1"/>
</dbReference>
<reference evidence="3 4" key="2">
    <citation type="submission" date="2020-06" db="EMBL/GenBank/DDBJ databases">
        <title>Polyphasic characterization of a Rahnella strain isolated from tree sap.</title>
        <authorList>
            <person name="Kim I.S."/>
        </authorList>
    </citation>
    <scope>NUCLEOTIDE SEQUENCE [LARGE SCALE GENOMIC DNA]</scope>
    <source>
        <strain evidence="3 4">SAP-1</strain>
    </source>
</reference>
<sequence length="1288" mass="138358">MNNINISLSGNPIPAQNTADNQATPRRPFKVISKAMASNHSVADVAGKFKSAETPRQLARALGHEELIKLGYPQADADKSYLLAIAPHSGEKTVLSLTDMLLLNTQKNKSWLDSSTAPTEKIVLLDSKGQVTGTGCPLSPETWRTIIWQVDFKGYYLQHLQQKTATPGYQQDKAFLNKAALIKTYKLAYQGGKLSDSAMQLAARAAGLPEERVGDAASWSSLTASRIKSARPDASVDIGMVSINGKASTDLMTFRDKKSGQLLLWKPGSSPPLIEFSSAQKLREYLLRHADSPQKMQALLSHFSRKDTRTDHPFRDFVMAYGVELALAKMRKGELDLQISLGLTTKQQHDPFAEMARRQTARLKSDADTLIVSDADAGERSIKQRLSDINTLMLLFAPLAAVVPPLAAATNAALLTSGLTQAGVGGYDIAQGNISEGLLEMADGGINIALSAIAAASDAKGLSAPSRKTEEMAAPPSNTDNIAPSRPAADSAAVPAAAKNQPKPLRPSREQLSAKHYREIEITDTGGGKSLGYVPLCNDEIKTIYRFDADSGNFHQTGQSVDAEGRIIGLAGGVRPDIVAWVAEHWAATTGAGRSVSARIRALLEHEERPAGLSGPQLHSALMQLPAGEAPEVTQGTVQHILGQSHVLARPEVIAWVCEHWASTAIAGRLAGARVAMLLKRADKPVLLRGTELHQALTQLPPMERPGISLQTIHKVIAQLQAEARPQVTAWVGEHWASTTAAGRSAATRIEALFAREDRPRDIAGPELYRALMQLPPSVRPVISLGAVQNTLAQLNVQARPQVIAWVQQHWAATAAAGRSATTRLATLLARADRPEGLSGAELHHALGQLPLAERATVGLGTVKNALARSNIHARQEVVNWVRQHWAATAARPVPARIEALLARADKPEGLSSLELHHALLQLPEAEKQGVNLKTVQNALAQSNVQVRAEVLAWVREHWPSTAAPARSVPARIESLLNQVDRPDWISAPELHNALTQLPESETPKLKLGMVQIALAQINVQPRPEVVAWVADRWAATAARGRSTVARIEVLLAREDRPARLSGTELHNALMQLPKKTRPVIGVGTVKNALALANAQASPEVVDWVRRNWASTTSVGPSVGARIEVLLSRTDKPTALSGPQLHHALMQLPPNEKPQVSASTVQIALARSNAAPRAEVVAWIRKHWDSTAATSSSATTEPTVEARINLLLTRPDRPSGLSGTELHNALMQLPQGERLPLSQVSDHHAVGAAVPAAQANQEMGTRRSSGGDSPQPGPAAKRLRAENPGSDK</sequence>
<dbReference type="RefSeq" id="WP_169403442.1">
    <property type="nucleotide sequence ID" value="NZ_JAADJU010000006.1"/>
</dbReference>
<feature type="compositionally biased region" description="Low complexity" evidence="1">
    <location>
        <begin position="483"/>
        <end position="498"/>
    </location>
</feature>
<dbReference type="InterPro" id="IPR046673">
    <property type="entry name" value="ToxA_N"/>
</dbReference>
<gene>
    <name evidence="3" type="ORF">GW590_12785</name>
</gene>
<protein>
    <recommendedName>
        <fullName evidence="2">Dermonecrotic toxin N-terminal domain-containing protein</fullName>
    </recommendedName>
</protein>
<organism evidence="3 4">
    <name type="scientific">Rouxiella aceris</name>
    <dbReference type="NCBI Taxonomy" id="2703884"/>
    <lineage>
        <taxon>Bacteria</taxon>
        <taxon>Pseudomonadati</taxon>
        <taxon>Pseudomonadota</taxon>
        <taxon>Gammaproteobacteria</taxon>
        <taxon>Enterobacterales</taxon>
        <taxon>Yersiniaceae</taxon>
        <taxon>Rouxiella</taxon>
    </lineage>
</organism>
<feature type="region of interest" description="Disordered" evidence="1">
    <location>
        <begin position="464"/>
        <end position="511"/>
    </location>
</feature>
<feature type="compositionally biased region" description="Basic and acidic residues" evidence="1">
    <location>
        <begin position="1279"/>
        <end position="1288"/>
    </location>
</feature>
<feature type="region of interest" description="Disordered" evidence="1">
    <location>
        <begin position="1247"/>
        <end position="1288"/>
    </location>
</feature>
<feature type="compositionally biased region" description="Polar residues" evidence="1">
    <location>
        <begin position="1256"/>
        <end position="1268"/>
    </location>
</feature>
<proteinExistence type="predicted"/>
<evidence type="ECO:0000256" key="1">
    <source>
        <dbReference type="SAM" id="MobiDB-lite"/>
    </source>
</evidence>
<comment type="caution">
    <text evidence="3">The sequence shown here is derived from an EMBL/GenBank/DDBJ whole genome shotgun (WGS) entry which is preliminary data.</text>
</comment>
<dbReference type="Proteomes" id="UP000585363">
    <property type="component" value="Unassembled WGS sequence"/>
</dbReference>
<keyword evidence="4" id="KW-1185">Reference proteome</keyword>
<feature type="region of interest" description="Disordered" evidence="1">
    <location>
        <begin position="1"/>
        <end position="24"/>
    </location>
</feature>
<evidence type="ECO:0000313" key="4">
    <source>
        <dbReference type="Proteomes" id="UP000585363"/>
    </source>
</evidence>
<feature type="domain" description="Dermonecrotic toxin N-terminal" evidence="2">
    <location>
        <begin position="53"/>
        <end position="305"/>
    </location>
</feature>